<dbReference type="STRING" id="264697.ABE28_004645"/>
<sequence>MKPRTATKKINKNNLITKIDPKSLISEDFRVIRTNIDYSRIDSQYKSIMITSPEPNSGKSVVSANLAVVFAQQGKSTLLIDGDLRKSSVQYFFPEVRSAGLTALLTGRISLEEAIEETEVKNLFVLPAGFISTNPAELLSSKKMKELFKRLLTMYEQIIIDTPPILAVADAQIISSLVDGTILVFRSGYTSKTNAKKSVHVLQQVHGKIICSILNDHKNKKDAYYYGK</sequence>
<evidence type="ECO:0000313" key="11">
    <source>
        <dbReference type="Proteomes" id="UP000077926"/>
    </source>
</evidence>
<evidence type="ECO:0000256" key="3">
    <source>
        <dbReference type="ARBA" id="ARBA00022679"/>
    </source>
</evidence>
<dbReference type="InterPro" id="IPR050445">
    <property type="entry name" value="Bact_polysacc_biosynth/exp"/>
</dbReference>
<dbReference type="EMBL" id="CP017080">
    <property type="protein sequence ID" value="AOH53629.1"/>
    <property type="molecule type" value="Genomic_DNA"/>
</dbReference>
<evidence type="ECO:0000256" key="7">
    <source>
        <dbReference type="ARBA" id="ARBA00023137"/>
    </source>
</evidence>
<dbReference type="FunFam" id="3.40.50.300:FF:000527">
    <property type="entry name" value="Tyrosine-protein kinase etk"/>
    <property type="match status" value="1"/>
</dbReference>
<dbReference type="InterPro" id="IPR005702">
    <property type="entry name" value="Wzc-like_C"/>
</dbReference>
<evidence type="ECO:0000256" key="2">
    <source>
        <dbReference type="ARBA" id="ARBA00011903"/>
    </source>
</evidence>
<dbReference type="GO" id="GO:0042802">
    <property type="term" value="F:identical protein binding"/>
    <property type="evidence" value="ECO:0007669"/>
    <property type="project" value="UniProtKB-ARBA"/>
</dbReference>
<accession>A0A1B3XK93</accession>
<dbReference type="GO" id="GO:0005886">
    <property type="term" value="C:plasma membrane"/>
    <property type="evidence" value="ECO:0007669"/>
    <property type="project" value="UniProtKB-ARBA"/>
</dbReference>
<keyword evidence="11" id="KW-1185">Reference proteome</keyword>
<comment type="similarity">
    <text evidence="1">Belongs to the CpsD/CapB family.</text>
</comment>
<dbReference type="AlphaFoldDB" id="A0A1B3XK93"/>
<keyword evidence="5" id="KW-0418">Kinase</keyword>
<dbReference type="NCBIfam" id="TIGR01007">
    <property type="entry name" value="eps_fam"/>
    <property type="match status" value="1"/>
</dbReference>
<dbReference type="OrthoDB" id="9794577at2"/>
<keyword evidence="7" id="KW-0829">Tyrosine-protein kinase</keyword>
<dbReference type="InterPro" id="IPR025669">
    <property type="entry name" value="AAA_dom"/>
</dbReference>
<evidence type="ECO:0000256" key="8">
    <source>
        <dbReference type="ARBA" id="ARBA00051245"/>
    </source>
</evidence>
<dbReference type="Gene3D" id="3.40.50.300">
    <property type="entry name" value="P-loop containing nucleotide triphosphate hydrolases"/>
    <property type="match status" value="1"/>
</dbReference>
<dbReference type="CDD" id="cd05387">
    <property type="entry name" value="BY-kinase"/>
    <property type="match status" value="1"/>
</dbReference>
<evidence type="ECO:0000256" key="1">
    <source>
        <dbReference type="ARBA" id="ARBA00007316"/>
    </source>
</evidence>
<dbReference type="GO" id="GO:0004715">
    <property type="term" value="F:non-membrane spanning protein tyrosine kinase activity"/>
    <property type="evidence" value="ECO:0007669"/>
    <property type="project" value="UniProtKB-EC"/>
</dbReference>
<evidence type="ECO:0000259" key="9">
    <source>
        <dbReference type="Pfam" id="PF13614"/>
    </source>
</evidence>
<dbReference type="GO" id="GO:0005524">
    <property type="term" value="F:ATP binding"/>
    <property type="evidence" value="ECO:0007669"/>
    <property type="project" value="UniProtKB-KW"/>
</dbReference>
<keyword evidence="4" id="KW-0547">Nucleotide-binding</keyword>
<dbReference type="KEGG" id="bmur:ABE28_004645"/>
<evidence type="ECO:0000256" key="4">
    <source>
        <dbReference type="ARBA" id="ARBA00022741"/>
    </source>
</evidence>
<dbReference type="RefSeq" id="WP_064466833.1">
    <property type="nucleotide sequence ID" value="NZ_CP017080.1"/>
</dbReference>
<evidence type="ECO:0000256" key="5">
    <source>
        <dbReference type="ARBA" id="ARBA00022777"/>
    </source>
</evidence>
<reference evidence="10 11" key="1">
    <citation type="submission" date="2016-08" db="EMBL/GenBank/DDBJ databases">
        <title>Complete genome sequence of Bacillus muralis G25-68, a strain with toxicity to nematodes.</title>
        <authorList>
            <person name="Zheng Z."/>
        </authorList>
    </citation>
    <scope>NUCLEOTIDE SEQUENCE [LARGE SCALE GENOMIC DNA]</scope>
    <source>
        <strain evidence="10 11">G25-68</strain>
    </source>
</reference>
<dbReference type="EC" id="2.7.10.2" evidence="2"/>
<dbReference type="PANTHER" id="PTHR32309:SF13">
    <property type="entry name" value="FERRIC ENTEROBACTIN TRANSPORT PROTEIN FEPE"/>
    <property type="match status" value="1"/>
</dbReference>
<name>A0A1B3XK93_9BACI</name>
<proteinExistence type="inferred from homology"/>
<comment type="catalytic activity">
    <reaction evidence="8">
        <text>L-tyrosyl-[protein] + ATP = O-phospho-L-tyrosyl-[protein] + ADP + H(+)</text>
        <dbReference type="Rhea" id="RHEA:10596"/>
        <dbReference type="Rhea" id="RHEA-COMP:10136"/>
        <dbReference type="Rhea" id="RHEA-COMP:20101"/>
        <dbReference type="ChEBI" id="CHEBI:15378"/>
        <dbReference type="ChEBI" id="CHEBI:30616"/>
        <dbReference type="ChEBI" id="CHEBI:46858"/>
        <dbReference type="ChEBI" id="CHEBI:61978"/>
        <dbReference type="ChEBI" id="CHEBI:456216"/>
        <dbReference type="EC" id="2.7.10.2"/>
    </reaction>
</comment>
<dbReference type="Proteomes" id="UP000077926">
    <property type="component" value="Chromosome"/>
</dbReference>
<organism evidence="10 11">
    <name type="scientific">Peribacillus muralis</name>
    <dbReference type="NCBI Taxonomy" id="264697"/>
    <lineage>
        <taxon>Bacteria</taxon>
        <taxon>Bacillati</taxon>
        <taxon>Bacillota</taxon>
        <taxon>Bacilli</taxon>
        <taxon>Bacillales</taxon>
        <taxon>Bacillaceae</taxon>
        <taxon>Peribacillus</taxon>
    </lineage>
</organism>
<dbReference type="SUPFAM" id="SSF52540">
    <property type="entry name" value="P-loop containing nucleoside triphosphate hydrolases"/>
    <property type="match status" value="1"/>
</dbReference>
<protein>
    <recommendedName>
        <fullName evidence="2">non-specific protein-tyrosine kinase</fullName>
        <ecNumber evidence="2">2.7.10.2</ecNumber>
    </recommendedName>
</protein>
<keyword evidence="6" id="KW-0067">ATP-binding</keyword>
<evidence type="ECO:0000313" key="10">
    <source>
        <dbReference type="EMBL" id="AOH53629.1"/>
    </source>
</evidence>
<dbReference type="PANTHER" id="PTHR32309">
    <property type="entry name" value="TYROSINE-PROTEIN KINASE"/>
    <property type="match status" value="1"/>
</dbReference>
<gene>
    <name evidence="10" type="ORF">ABE28_004645</name>
</gene>
<keyword evidence="3" id="KW-0808">Transferase</keyword>
<dbReference type="InterPro" id="IPR027417">
    <property type="entry name" value="P-loop_NTPase"/>
</dbReference>
<feature type="domain" description="AAA" evidence="9">
    <location>
        <begin position="56"/>
        <end position="206"/>
    </location>
</feature>
<evidence type="ECO:0000256" key="6">
    <source>
        <dbReference type="ARBA" id="ARBA00022840"/>
    </source>
</evidence>
<dbReference type="Pfam" id="PF13614">
    <property type="entry name" value="AAA_31"/>
    <property type="match status" value="1"/>
</dbReference>